<dbReference type="GO" id="GO:0005737">
    <property type="term" value="C:cytoplasm"/>
    <property type="evidence" value="ECO:0007669"/>
    <property type="project" value="TreeGrafter"/>
</dbReference>
<feature type="domain" description="Tyrosine specific protein phosphatases" evidence="2">
    <location>
        <begin position="128"/>
        <end position="181"/>
    </location>
</feature>
<dbReference type="PROSITE" id="PS50056">
    <property type="entry name" value="TYR_PHOSPHATASE_2"/>
    <property type="match status" value="1"/>
</dbReference>
<dbReference type="Proteomes" id="UP001372834">
    <property type="component" value="Unassembled WGS sequence"/>
</dbReference>
<evidence type="ECO:0000313" key="3">
    <source>
        <dbReference type="EMBL" id="KAK6617845.1"/>
    </source>
</evidence>
<dbReference type="EMBL" id="JAWJWE010000043">
    <property type="protein sequence ID" value="KAK6617845.1"/>
    <property type="molecule type" value="Genomic_DNA"/>
</dbReference>
<dbReference type="InterPro" id="IPR020422">
    <property type="entry name" value="TYR_PHOSPHATASE_DUAL_dom"/>
</dbReference>
<dbReference type="AlphaFoldDB" id="A0AAN8NQV1"/>
<evidence type="ECO:0000259" key="1">
    <source>
        <dbReference type="PROSITE" id="PS50054"/>
    </source>
</evidence>
<dbReference type="Gene3D" id="3.90.190.10">
    <property type="entry name" value="Protein tyrosine phosphatase superfamily"/>
    <property type="match status" value="1"/>
</dbReference>
<dbReference type="CDD" id="cd14498">
    <property type="entry name" value="DSP"/>
    <property type="match status" value="1"/>
</dbReference>
<feature type="domain" description="Tyrosine-protein phosphatase" evidence="1">
    <location>
        <begin position="60"/>
        <end position="202"/>
    </location>
</feature>
<dbReference type="PANTHER" id="PTHR46377:SF1">
    <property type="entry name" value="DUAL SPECIFICITY PROTEIN PHOSPHATASE 19"/>
    <property type="match status" value="1"/>
</dbReference>
<sequence>MSLLEQIITNKGKLQSVETVTSTLFGNKFIEKVDKSGQISKQKVLGTCPGFVMDNKLDLQIAQILNYLYLGSQDPAQDSDLLEKYGITHVLSIGVDLPQKNLPNCHFQKVELLDEPGVNMFDALQFSINFINKVIAENGNNKIFVHCNAGYSRAPTIIIGYLMKSLGLSLQEALCKVNEKRKVKPNDGFLRQLKELEQQLRQQ</sequence>
<dbReference type="SMART" id="SM00195">
    <property type="entry name" value="DSPc"/>
    <property type="match status" value="1"/>
</dbReference>
<dbReference type="InterPro" id="IPR000387">
    <property type="entry name" value="Tyr_Pase_dom"/>
</dbReference>
<proteinExistence type="predicted"/>
<reference evidence="3 4" key="1">
    <citation type="submission" date="2023-10" db="EMBL/GenBank/DDBJ databases">
        <title>Genomes of two closely related lineages of the louse Polyplax serrata with different host specificities.</title>
        <authorList>
            <person name="Martinu J."/>
            <person name="Tarabai H."/>
            <person name="Stefka J."/>
            <person name="Hypsa V."/>
        </authorList>
    </citation>
    <scope>NUCLEOTIDE SEQUENCE [LARGE SCALE GENOMIC DNA]</scope>
    <source>
        <strain evidence="3">HR10_N</strain>
    </source>
</reference>
<dbReference type="PANTHER" id="PTHR46377">
    <property type="entry name" value="DUAL SPECIFICITY PROTEIN PHOSPHATASE 19"/>
    <property type="match status" value="1"/>
</dbReference>
<evidence type="ECO:0000259" key="2">
    <source>
        <dbReference type="PROSITE" id="PS50056"/>
    </source>
</evidence>
<dbReference type="GO" id="GO:0008579">
    <property type="term" value="F:JUN kinase phosphatase activity"/>
    <property type="evidence" value="ECO:0007669"/>
    <property type="project" value="TreeGrafter"/>
</dbReference>
<name>A0AAN8NQV1_POLSC</name>
<dbReference type="InterPro" id="IPR029021">
    <property type="entry name" value="Prot-tyrosine_phosphatase-like"/>
</dbReference>
<organism evidence="3 4">
    <name type="scientific">Polyplax serrata</name>
    <name type="common">Common mouse louse</name>
    <dbReference type="NCBI Taxonomy" id="468196"/>
    <lineage>
        <taxon>Eukaryota</taxon>
        <taxon>Metazoa</taxon>
        <taxon>Ecdysozoa</taxon>
        <taxon>Arthropoda</taxon>
        <taxon>Hexapoda</taxon>
        <taxon>Insecta</taxon>
        <taxon>Pterygota</taxon>
        <taxon>Neoptera</taxon>
        <taxon>Paraneoptera</taxon>
        <taxon>Psocodea</taxon>
        <taxon>Troctomorpha</taxon>
        <taxon>Phthiraptera</taxon>
        <taxon>Anoplura</taxon>
        <taxon>Polyplacidae</taxon>
        <taxon>Polyplax</taxon>
    </lineage>
</organism>
<accession>A0AAN8NQV1</accession>
<evidence type="ECO:0000313" key="4">
    <source>
        <dbReference type="Proteomes" id="UP001372834"/>
    </source>
</evidence>
<evidence type="ECO:0008006" key="5">
    <source>
        <dbReference type="Google" id="ProtNLM"/>
    </source>
</evidence>
<dbReference type="InterPro" id="IPR000340">
    <property type="entry name" value="Dual-sp_phosphatase_cat-dom"/>
</dbReference>
<protein>
    <recommendedName>
        <fullName evidence="5">Dual specificity protein phosphatase</fullName>
    </recommendedName>
</protein>
<gene>
    <name evidence="3" type="ORF">RUM43_014074</name>
</gene>
<dbReference type="SUPFAM" id="SSF52799">
    <property type="entry name" value="(Phosphotyrosine protein) phosphatases II"/>
    <property type="match status" value="1"/>
</dbReference>
<dbReference type="PROSITE" id="PS50054">
    <property type="entry name" value="TYR_PHOSPHATASE_DUAL"/>
    <property type="match status" value="1"/>
</dbReference>
<dbReference type="Pfam" id="PF00782">
    <property type="entry name" value="DSPc"/>
    <property type="match status" value="1"/>
</dbReference>
<comment type="caution">
    <text evidence="3">The sequence shown here is derived from an EMBL/GenBank/DDBJ whole genome shotgun (WGS) entry which is preliminary data.</text>
</comment>